<dbReference type="InterPro" id="IPR001185">
    <property type="entry name" value="MS_channel"/>
</dbReference>
<name>A0A5D4K889_9BACI</name>
<dbReference type="Proteomes" id="UP000323317">
    <property type="component" value="Unassembled WGS sequence"/>
</dbReference>
<comment type="subcellular location">
    <subcellularLocation>
        <location evidence="9">Cell membrane</location>
        <topology evidence="9">Multi-pass membrane protein</topology>
    </subcellularLocation>
    <subcellularLocation>
        <location evidence="1">Membrane</location>
        <topology evidence="1">Multi-pass membrane protein</topology>
    </subcellularLocation>
</comment>
<evidence type="ECO:0000256" key="1">
    <source>
        <dbReference type="ARBA" id="ARBA00004141"/>
    </source>
</evidence>
<evidence type="ECO:0000313" key="11">
    <source>
        <dbReference type="Proteomes" id="UP000323317"/>
    </source>
</evidence>
<dbReference type="RefSeq" id="WP_148948400.1">
    <property type="nucleotide sequence ID" value="NZ_VTEH01000020.1"/>
</dbReference>
<dbReference type="GO" id="GO:0005886">
    <property type="term" value="C:plasma membrane"/>
    <property type="evidence" value="ECO:0007669"/>
    <property type="project" value="UniProtKB-SubCell"/>
</dbReference>
<dbReference type="PRINTS" id="PR01264">
    <property type="entry name" value="MECHCHANNEL"/>
</dbReference>
<evidence type="ECO:0000313" key="10">
    <source>
        <dbReference type="EMBL" id="TYR73236.1"/>
    </source>
</evidence>
<evidence type="ECO:0000256" key="5">
    <source>
        <dbReference type="ARBA" id="ARBA00022989"/>
    </source>
</evidence>
<keyword evidence="8 9" id="KW-0407">Ion channel</keyword>
<sequence length="145" mass="16506">MYKEFKEFISRGNVFDLAVAVMIGAAFSKIVESLVKDMMMPVIGILFGGVNFAGMSYRIKAEVIYYGAFIQALVDFFLVAASIFLMIKIFNRLRGKGDSYEIKAATQLEVLAEIREILKRMQDEKDDDLPAVKGRRTSIRFKKRD</sequence>
<organism evidence="10 11">
    <name type="scientific">Rossellomorea vietnamensis</name>
    <dbReference type="NCBI Taxonomy" id="218284"/>
    <lineage>
        <taxon>Bacteria</taxon>
        <taxon>Bacillati</taxon>
        <taxon>Bacillota</taxon>
        <taxon>Bacilli</taxon>
        <taxon>Bacillales</taxon>
        <taxon>Bacillaceae</taxon>
        <taxon>Rossellomorea</taxon>
    </lineage>
</organism>
<dbReference type="GO" id="GO:0008381">
    <property type="term" value="F:mechanosensitive monoatomic ion channel activity"/>
    <property type="evidence" value="ECO:0007669"/>
    <property type="project" value="UniProtKB-UniRule"/>
</dbReference>
<dbReference type="EMBL" id="VTEH01000020">
    <property type="protein sequence ID" value="TYR73236.1"/>
    <property type="molecule type" value="Genomic_DNA"/>
</dbReference>
<dbReference type="Pfam" id="PF01741">
    <property type="entry name" value="MscL"/>
    <property type="match status" value="1"/>
</dbReference>
<keyword evidence="2 9" id="KW-0813">Transport</keyword>
<dbReference type="NCBIfam" id="TIGR00220">
    <property type="entry name" value="mscL"/>
    <property type="match status" value="1"/>
</dbReference>
<proteinExistence type="inferred from homology"/>
<comment type="similarity">
    <text evidence="9">Belongs to the MscL family.</text>
</comment>
<gene>
    <name evidence="9 10" type="primary">mscL</name>
    <name evidence="10" type="ORF">FZC79_19400</name>
</gene>
<keyword evidence="4 9" id="KW-0812">Transmembrane</keyword>
<dbReference type="AlphaFoldDB" id="A0A5D4K889"/>
<dbReference type="InterPro" id="IPR036019">
    <property type="entry name" value="MscL_channel"/>
</dbReference>
<keyword evidence="6 9" id="KW-0406">Ion transport</keyword>
<keyword evidence="5 9" id="KW-1133">Transmembrane helix</keyword>
<evidence type="ECO:0000256" key="8">
    <source>
        <dbReference type="ARBA" id="ARBA00023303"/>
    </source>
</evidence>
<dbReference type="SUPFAM" id="SSF81330">
    <property type="entry name" value="Gated mechanosensitive channel"/>
    <property type="match status" value="1"/>
</dbReference>
<comment type="function">
    <text evidence="9">Channel that opens in response to stretch forces in the membrane lipid bilayer. May participate in the regulation of osmotic pressure changes within the cell.</text>
</comment>
<dbReference type="PANTHER" id="PTHR30266">
    <property type="entry name" value="MECHANOSENSITIVE CHANNEL MSCL"/>
    <property type="match status" value="1"/>
</dbReference>
<evidence type="ECO:0000256" key="2">
    <source>
        <dbReference type="ARBA" id="ARBA00022448"/>
    </source>
</evidence>
<dbReference type="HAMAP" id="MF_00115">
    <property type="entry name" value="MscL"/>
    <property type="match status" value="1"/>
</dbReference>
<dbReference type="InterPro" id="IPR037673">
    <property type="entry name" value="MSC/AndL"/>
</dbReference>
<dbReference type="Gene3D" id="1.10.1200.120">
    <property type="entry name" value="Large-conductance mechanosensitive channel, MscL, domain 1"/>
    <property type="match status" value="1"/>
</dbReference>
<evidence type="ECO:0000256" key="7">
    <source>
        <dbReference type="ARBA" id="ARBA00023136"/>
    </source>
</evidence>
<protein>
    <recommendedName>
        <fullName evidence="9">Large-conductance mechanosensitive channel</fullName>
    </recommendedName>
</protein>
<comment type="caution">
    <text evidence="10">The sequence shown here is derived from an EMBL/GenBank/DDBJ whole genome shotgun (WGS) entry which is preliminary data.</text>
</comment>
<evidence type="ECO:0000256" key="4">
    <source>
        <dbReference type="ARBA" id="ARBA00022692"/>
    </source>
</evidence>
<evidence type="ECO:0000256" key="3">
    <source>
        <dbReference type="ARBA" id="ARBA00022475"/>
    </source>
</evidence>
<keyword evidence="7 9" id="KW-0472">Membrane</keyword>
<reference evidence="10 11" key="1">
    <citation type="submission" date="2019-08" db="EMBL/GenBank/DDBJ databases">
        <title>Bacillus genomes from the desert of Cuatro Cienegas, Coahuila.</title>
        <authorList>
            <person name="Olmedo-Alvarez G."/>
        </authorList>
    </citation>
    <scope>NUCLEOTIDE SEQUENCE [LARGE SCALE GENOMIC DNA]</scope>
    <source>
        <strain evidence="10 11">CH40_1T</strain>
    </source>
</reference>
<feature type="transmembrane region" description="Helical" evidence="9">
    <location>
        <begin position="38"/>
        <end position="57"/>
    </location>
</feature>
<keyword evidence="3 9" id="KW-1003">Cell membrane</keyword>
<evidence type="ECO:0000256" key="6">
    <source>
        <dbReference type="ARBA" id="ARBA00023065"/>
    </source>
</evidence>
<feature type="transmembrane region" description="Helical" evidence="9">
    <location>
        <begin position="63"/>
        <end position="87"/>
    </location>
</feature>
<comment type="subunit">
    <text evidence="9">Homopentamer.</text>
</comment>
<evidence type="ECO:0000256" key="9">
    <source>
        <dbReference type="HAMAP-Rule" id="MF_00115"/>
    </source>
</evidence>
<accession>A0A5D4K889</accession>
<dbReference type="PANTHER" id="PTHR30266:SF2">
    <property type="entry name" value="LARGE-CONDUCTANCE MECHANOSENSITIVE CHANNEL"/>
    <property type="match status" value="1"/>
</dbReference>
<feature type="transmembrane region" description="Helical" evidence="9">
    <location>
        <begin position="12"/>
        <end position="31"/>
    </location>
</feature>